<feature type="compositionally biased region" description="Basic residues" evidence="1">
    <location>
        <begin position="7"/>
        <end position="29"/>
    </location>
</feature>
<dbReference type="Proteomes" id="UP001221898">
    <property type="component" value="Unassembled WGS sequence"/>
</dbReference>
<organism evidence="2 3">
    <name type="scientific">Aldrovandia affinis</name>
    <dbReference type="NCBI Taxonomy" id="143900"/>
    <lineage>
        <taxon>Eukaryota</taxon>
        <taxon>Metazoa</taxon>
        <taxon>Chordata</taxon>
        <taxon>Craniata</taxon>
        <taxon>Vertebrata</taxon>
        <taxon>Euteleostomi</taxon>
        <taxon>Actinopterygii</taxon>
        <taxon>Neopterygii</taxon>
        <taxon>Teleostei</taxon>
        <taxon>Notacanthiformes</taxon>
        <taxon>Halosauridae</taxon>
        <taxon>Aldrovandia</taxon>
    </lineage>
</organism>
<evidence type="ECO:0000256" key="1">
    <source>
        <dbReference type="SAM" id="MobiDB-lite"/>
    </source>
</evidence>
<comment type="caution">
    <text evidence="2">The sequence shown here is derived from an EMBL/GenBank/DDBJ whole genome shotgun (WGS) entry which is preliminary data.</text>
</comment>
<proteinExistence type="predicted"/>
<evidence type="ECO:0000313" key="3">
    <source>
        <dbReference type="Proteomes" id="UP001221898"/>
    </source>
</evidence>
<feature type="region of interest" description="Disordered" evidence="1">
    <location>
        <begin position="1"/>
        <end position="63"/>
    </location>
</feature>
<dbReference type="EMBL" id="JAINUG010000073">
    <property type="protein sequence ID" value="KAJ8401016.1"/>
    <property type="molecule type" value="Genomic_DNA"/>
</dbReference>
<reference evidence="2" key="1">
    <citation type="journal article" date="2023" name="Science">
        <title>Genome structures resolve the early diversification of teleost fishes.</title>
        <authorList>
            <person name="Parey E."/>
            <person name="Louis A."/>
            <person name="Montfort J."/>
            <person name="Bouchez O."/>
            <person name="Roques C."/>
            <person name="Iampietro C."/>
            <person name="Lluch J."/>
            <person name="Castinel A."/>
            <person name="Donnadieu C."/>
            <person name="Desvignes T."/>
            <person name="Floi Bucao C."/>
            <person name="Jouanno E."/>
            <person name="Wen M."/>
            <person name="Mejri S."/>
            <person name="Dirks R."/>
            <person name="Jansen H."/>
            <person name="Henkel C."/>
            <person name="Chen W.J."/>
            <person name="Zahm M."/>
            <person name="Cabau C."/>
            <person name="Klopp C."/>
            <person name="Thompson A.W."/>
            <person name="Robinson-Rechavi M."/>
            <person name="Braasch I."/>
            <person name="Lecointre G."/>
            <person name="Bobe J."/>
            <person name="Postlethwait J.H."/>
            <person name="Berthelot C."/>
            <person name="Roest Crollius H."/>
            <person name="Guiguen Y."/>
        </authorList>
    </citation>
    <scope>NUCLEOTIDE SEQUENCE</scope>
    <source>
        <strain evidence="2">NC1722</strain>
    </source>
</reference>
<feature type="compositionally biased region" description="Polar residues" evidence="1">
    <location>
        <begin position="41"/>
        <end position="54"/>
    </location>
</feature>
<protein>
    <submittedName>
        <fullName evidence="2">Uncharacterized protein</fullName>
    </submittedName>
</protein>
<evidence type="ECO:0000313" key="2">
    <source>
        <dbReference type="EMBL" id="KAJ8401016.1"/>
    </source>
</evidence>
<accession>A0AAD7SGH3</accession>
<sequence length="131" mass="14634">MKERHRQDRRRRRASKPKWLKRLFGRKRSNRVDIEPEPNTMPRSSDGSLPSTSWAERGNDPRSEAVVCDASTQTSAISQDCATQVVACSDKATSMDDFTSQDGVSQATSEGSLFTLLEYIIHHGKSSTSCK</sequence>
<name>A0AAD7SGH3_9TELE</name>
<dbReference type="AlphaFoldDB" id="A0AAD7SGH3"/>
<keyword evidence="3" id="KW-1185">Reference proteome</keyword>
<gene>
    <name evidence="2" type="ORF">AAFF_G00389730</name>
</gene>